<name>D3P9D6_DEFDS</name>
<dbReference type="Proteomes" id="UP000001520">
    <property type="component" value="Chromosome"/>
</dbReference>
<dbReference type="KEGG" id="ddf:DEFDS_1872"/>
<keyword evidence="2" id="KW-1185">Reference proteome</keyword>
<dbReference type="OrthoDB" id="1122084at2"/>
<dbReference type="RefSeq" id="WP_013008571.1">
    <property type="nucleotide sequence ID" value="NC_013939.1"/>
</dbReference>
<dbReference type="HOGENOM" id="CLU_2045807_0_0_0"/>
<dbReference type="eggNOG" id="ENOG502ZXJG">
    <property type="taxonomic scope" value="Bacteria"/>
</dbReference>
<accession>D3P9D6</accession>
<organism evidence="1 2">
    <name type="scientific">Deferribacter desulfuricans (strain DSM 14783 / JCM 11476 / NBRC 101012 / SSM1)</name>
    <dbReference type="NCBI Taxonomy" id="639282"/>
    <lineage>
        <taxon>Bacteria</taxon>
        <taxon>Pseudomonadati</taxon>
        <taxon>Deferribacterota</taxon>
        <taxon>Deferribacteres</taxon>
        <taxon>Deferribacterales</taxon>
        <taxon>Deferribacteraceae</taxon>
        <taxon>Deferribacter</taxon>
    </lineage>
</organism>
<proteinExistence type="predicted"/>
<evidence type="ECO:0008006" key="3">
    <source>
        <dbReference type="Google" id="ProtNLM"/>
    </source>
</evidence>
<dbReference type="EMBL" id="AP011529">
    <property type="protein sequence ID" value="BAI81326.1"/>
    <property type="molecule type" value="Genomic_DNA"/>
</dbReference>
<evidence type="ECO:0000313" key="2">
    <source>
        <dbReference type="Proteomes" id="UP000001520"/>
    </source>
</evidence>
<protein>
    <recommendedName>
        <fullName evidence="3">STAS/SEC14 domain-containing protein</fullName>
    </recommendedName>
</protein>
<evidence type="ECO:0000313" key="1">
    <source>
        <dbReference type="EMBL" id="BAI81326.1"/>
    </source>
</evidence>
<gene>
    <name evidence="1" type="ordered locus">DEFDS_1872</name>
</gene>
<dbReference type="AlphaFoldDB" id="D3P9D6"/>
<reference evidence="1 2" key="1">
    <citation type="journal article" date="2010" name="DNA Res.">
        <title>Bacterial lifestyle in a deep-sea hydrothermal vent chimney revealed by the genome sequence of the thermophilic bacterium Deferribacter desulfuricans SSM1.</title>
        <authorList>
            <person name="Takaki Y."/>
            <person name="Shimamura S."/>
            <person name="Nakagawa S."/>
            <person name="Fukuhara Y."/>
            <person name="Horikawa H."/>
            <person name="Ankai A."/>
            <person name="Harada T."/>
            <person name="Hosoyama A."/>
            <person name="Oguchi A."/>
            <person name="Fukui S."/>
            <person name="Fujita N."/>
            <person name="Takami H."/>
            <person name="Takai K."/>
        </authorList>
    </citation>
    <scope>NUCLEOTIDE SEQUENCE [LARGE SCALE GENOMIC DNA]</scope>
    <source>
        <strain evidence="2">DSM 14783 / JCM 11476 / NBRC 101012 / SSM1</strain>
    </source>
</reference>
<sequence>MDRLQVISHKGKTIIYLDFSKATPMEFYQLIEEGKKVISSLQKGSVYTLVNVTDLMGGKEQQLALKDFAEHNKPFVKVGAVVGVTGWRKAVYSLILRLTGRKNLKLCNTLEEAKDWLATQ</sequence>